<protein>
    <submittedName>
        <fullName evidence="1">Uncharacterized protein</fullName>
    </submittedName>
</protein>
<gene>
    <name evidence="1" type="ORF">Mgra_00005442</name>
</gene>
<organism evidence="1 2">
    <name type="scientific">Meloidogyne graminicola</name>
    <dbReference type="NCBI Taxonomy" id="189291"/>
    <lineage>
        <taxon>Eukaryota</taxon>
        <taxon>Metazoa</taxon>
        <taxon>Ecdysozoa</taxon>
        <taxon>Nematoda</taxon>
        <taxon>Chromadorea</taxon>
        <taxon>Rhabditida</taxon>
        <taxon>Tylenchina</taxon>
        <taxon>Tylenchomorpha</taxon>
        <taxon>Tylenchoidea</taxon>
        <taxon>Meloidogynidae</taxon>
        <taxon>Meloidogyninae</taxon>
        <taxon>Meloidogyne</taxon>
    </lineage>
</organism>
<dbReference type="AlphaFoldDB" id="A0A8S9ZP12"/>
<reference evidence="1" key="1">
    <citation type="journal article" date="2020" name="Ecol. Evol.">
        <title>Genome structure and content of the rice root-knot nematode (Meloidogyne graminicola).</title>
        <authorList>
            <person name="Phan N.T."/>
            <person name="Danchin E.G.J."/>
            <person name="Klopp C."/>
            <person name="Perfus-Barbeoch L."/>
            <person name="Kozlowski D.K."/>
            <person name="Koutsovoulos G.D."/>
            <person name="Lopez-Roques C."/>
            <person name="Bouchez O."/>
            <person name="Zahm M."/>
            <person name="Besnard G."/>
            <person name="Bellafiore S."/>
        </authorList>
    </citation>
    <scope>NUCLEOTIDE SEQUENCE</scope>
    <source>
        <strain evidence="1">VN-18</strain>
    </source>
</reference>
<evidence type="ECO:0000313" key="2">
    <source>
        <dbReference type="Proteomes" id="UP000605970"/>
    </source>
</evidence>
<sequence>MNEKLESLEVQNNFQPFF</sequence>
<evidence type="ECO:0000313" key="1">
    <source>
        <dbReference type="EMBL" id="KAF7635159.1"/>
    </source>
</evidence>
<comment type="caution">
    <text evidence="1">The sequence shown here is derived from an EMBL/GenBank/DDBJ whole genome shotgun (WGS) entry which is preliminary data.</text>
</comment>
<dbReference type="EMBL" id="JABEBT010000046">
    <property type="protein sequence ID" value="KAF7635159.1"/>
    <property type="molecule type" value="Genomic_DNA"/>
</dbReference>
<name>A0A8S9ZP12_9BILA</name>
<accession>A0A8S9ZP12</accession>
<keyword evidence="2" id="KW-1185">Reference proteome</keyword>
<dbReference type="Proteomes" id="UP000605970">
    <property type="component" value="Unassembled WGS sequence"/>
</dbReference>
<proteinExistence type="predicted"/>